<reference evidence="3 4" key="1">
    <citation type="submission" date="2014-08" db="EMBL/GenBank/DDBJ databases">
        <authorList>
            <person name="Moulin Lionel"/>
        </authorList>
    </citation>
    <scope>NUCLEOTIDE SEQUENCE [LARGE SCALE GENOMIC DNA]</scope>
</reference>
<dbReference type="FunFam" id="2.30.180.10:FF:000032">
    <property type="entry name" value="Fasciclin domain-containing protein, putative"/>
    <property type="match status" value="1"/>
</dbReference>
<keyword evidence="1" id="KW-0732">Signal</keyword>
<dbReference type="AlphaFoldDB" id="A0A090GCL4"/>
<dbReference type="Proteomes" id="UP000046122">
    <property type="component" value="Unassembled WGS sequence"/>
</dbReference>
<name>A0A090GCL4_MESPL</name>
<dbReference type="Gene3D" id="2.30.180.10">
    <property type="entry name" value="FAS1 domain"/>
    <property type="match status" value="1"/>
</dbReference>
<feature type="domain" description="FAS1" evidence="2">
    <location>
        <begin position="35"/>
        <end position="179"/>
    </location>
</feature>
<dbReference type="EMBL" id="CCNE01000020">
    <property type="protein sequence ID" value="CDX57442.1"/>
    <property type="molecule type" value="Genomic_DNA"/>
</dbReference>
<dbReference type="InterPro" id="IPR000782">
    <property type="entry name" value="FAS1_domain"/>
</dbReference>
<feature type="chain" id="PRO_5001856572" evidence="1">
    <location>
        <begin position="22"/>
        <end position="388"/>
    </location>
</feature>
<evidence type="ECO:0000313" key="3">
    <source>
        <dbReference type="EMBL" id="CDX57442.1"/>
    </source>
</evidence>
<evidence type="ECO:0000313" key="4">
    <source>
        <dbReference type="Proteomes" id="UP000046122"/>
    </source>
</evidence>
<organism evidence="3 4">
    <name type="scientific">Mesorhizobium plurifarium</name>
    <dbReference type="NCBI Taxonomy" id="69974"/>
    <lineage>
        <taxon>Bacteria</taxon>
        <taxon>Pseudomonadati</taxon>
        <taxon>Pseudomonadota</taxon>
        <taxon>Alphaproteobacteria</taxon>
        <taxon>Hyphomicrobiales</taxon>
        <taxon>Phyllobacteriaceae</taxon>
        <taxon>Mesorhizobium</taxon>
    </lineage>
</organism>
<dbReference type="SUPFAM" id="SSF82153">
    <property type="entry name" value="FAS1 domain"/>
    <property type="match status" value="1"/>
</dbReference>
<sequence length="388" mass="41285">MGRRVLAVVFCLMLLTGQVLAQIKTAIGDGKSQSSKSIFENALASRDHSTLVAAFKAAGLDSTLEGPGPYTVFAPTNEAFTELPAGTVQALFKPDVKEKLNKILRCHVVSGDYTSEELLAKVNANNGALILDTIGGCPLTVRAAGSDLSVSDNSGDVANITVADVHQSNGMVFVVNKVLASTSSNTSHEIHASRIFAGPNEYPPTNFAAYGIIAFRSKISSYDQERQKMLCEAFVNAVLPSSALTVPTSSQMVTVWPMDSADHARATTTADISNTCESALHNYGLATSLKAIKDAAASGVEVNGDGPFLIAWAPPTEIGKPGAVVLKADLTGVENYKVASDIMHRWVVEIENKPELWRSGAFDRSLIVITRDWADHYGSMILSVIGLK</sequence>
<dbReference type="PANTHER" id="PTHR10900:SF77">
    <property type="entry name" value="FI19380P1"/>
    <property type="match status" value="1"/>
</dbReference>
<dbReference type="PROSITE" id="PS50213">
    <property type="entry name" value="FAS1"/>
    <property type="match status" value="1"/>
</dbReference>
<accession>A0A090GCL4</accession>
<proteinExistence type="predicted"/>
<evidence type="ECO:0000256" key="1">
    <source>
        <dbReference type="SAM" id="SignalP"/>
    </source>
</evidence>
<dbReference type="InterPro" id="IPR050904">
    <property type="entry name" value="Adhesion/Biosynth-related"/>
</dbReference>
<feature type="signal peptide" evidence="1">
    <location>
        <begin position="1"/>
        <end position="21"/>
    </location>
</feature>
<evidence type="ECO:0000259" key="2">
    <source>
        <dbReference type="PROSITE" id="PS50213"/>
    </source>
</evidence>
<dbReference type="PANTHER" id="PTHR10900">
    <property type="entry name" value="PERIOSTIN-RELATED"/>
    <property type="match status" value="1"/>
</dbReference>
<dbReference type="Pfam" id="PF02469">
    <property type="entry name" value="Fasciclin"/>
    <property type="match status" value="1"/>
</dbReference>
<gene>
    <name evidence="3" type="ORF">MPL3365_270052</name>
</gene>
<protein>
    <submittedName>
        <fullName evidence="3">Beta-Ig-H3/fasciclin (Modular protein)</fullName>
    </submittedName>
</protein>
<dbReference type="SMART" id="SM00554">
    <property type="entry name" value="FAS1"/>
    <property type="match status" value="1"/>
</dbReference>
<dbReference type="InterPro" id="IPR036378">
    <property type="entry name" value="FAS1_dom_sf"/>
</dbReference>